<dbReference type="GO" id="GO:0005524">
    <property type="term" value="F:ATP binding"/>
    <property type="evidence" value="ECO:0007669"/>
    <property type="project" value="UniProtKB-KW"/>
</dbReference>
<dbReference type="PANTHER" id="PTHR42939">
    <property type="entry name" value="ABC TRANSPORTER ATP-BINDING PROTEIN ALBC-RELATED"/>
    <property type="match status" value="1"/>
</dbReference>
<dbReference type="RefSeq" id="WP_052484931.1">
    <property type="nucleotide sequence ID" value="NZ_CDGG01000001.1"/>
</dbReference>
<dbReference type="Gene3D" id="3.40.50.300">
    <property type="entry name" value="P-loop containing nucleotide triphosphate hydrolases"/>
    <property type="match status" value="1"/>
</dbReference>
<accession>A0A0A1MQZ6</accession>
<dbReference type="InterPro" id="IPR027417">
    <property type="entry name" value="P-loop_NTPase"/>
</dbReference>
<dbReference type="GO" id="GO:0016887">
    <property type="term" value="F:ATP hydrolysis activity"/>
    <property type="evidence" value="ECO:0007669"/>
    <property type="project" value="InterPro"/>
</dbReference>
<keyword evidence="1" id="KW-0813">Transport</keyword>
<evidence type="ECO:0000313" key="6">
    <source>
        <dbReference type="Proteomes" id="UP000040453"/>
    </source>
</evidence>
<dbReference type="SUPFAM" id="SSF52540">
    <property type="entry name" value="P-loop containing nucleoside triphosphate hydrolases"/>
    <property type="match status" value="1"/>
</dbReference>
<reference evidence="5 6" key="1">
    <citation type="submission" date="2014-11" db="EMBL/GenBank/DDBJ databases">
        <authorList>
            <person name="Urmite Genomes Urmite Genomes"/>
        </authorList>
    </citation>
    <scope>NUCLEOTIDE SEQUENCE [LARGE SCALE GENOMIC DNA]</scope>
    <source>
        <strain evidence="5 6">Oc5</strain>
    </source>
</reference>
<keyword evidence="2" id="KW-0547">Nucleotide-binding</keyword>
<dbReference type="AlphaFoldDB" id="A0A0A1MQZ6"/>
<evidence type="ECO:0000313" key="5">
    <source>
        <dbReference type="EMBL" id="CEI81456.1"/>
    </source>
</evidence>
<evidence type="ECO:0000256" key="1">
    <source>
        <dbReference type="ARBA" id="ARBA00022448"/>
    </source>
</evidence>
<proteinExistence type="predicted"/>
<dbReference type="InterPro" id="IPR003439">
    <property type="entry name" value="ABC_transporter-like_ATP-bd"/>
</dbReference>
<dbReference type="SMART" id="SM00382">
    <property type="entry name" value="AAA"/>
    <property type="match status" value="1"/>
</dbReference>
<evidence type="ECO:0000256" key="2">
    <source>
        <dbReference type="ARBA" id="ARBA00022741"/>
    </source>
</evidence>
<dbReference type="EMBL" id="CDGG01000001">
    <property type="protein sequence ID" value="CEI81456.1"/>
    <property type="molecule type" value="Genomic_DNA"/>
</dbReference>
<dbReference type="InterPro" id="IPR017871">
    <property type="entry name" value="ABC_transporter-like_CS"/>
</dbReference>
<dbReference type="PROSITE" id="PS50893">
    <property type="entry name" value="ABC_TRANSPORTER_2"/>
    <property type="match status" value="1"/>
</dbReference>
<dbReference type="PROSITE" id="PS00211">
    <property type="entry name" value="ABC_TRANSPORTER_1"/>
    <property type="match status" value="1"/>
</dbReference>
<name>A0A0A1MQZ6_9BACI</name>
<dbReference type="OrthoDB" id="2290519at2"/>
<gene>
    <name evidence="5" type="primary">yxlF_1</name>
    <name evidence="5" type="ORF">BN997_01278</name>
</gene>
<sequence>MNQLVELKSIKKKYGKKTILYDMSLRLEEKQVIAVLGGNGSGKSTFLRMAAGVERPDSGQVVYADKNIRIGYVPERFPNYLRFTPNEYLHYTGRIGGISEAELKQRISSLLHRFQLDKWSDRRISTLSKGNIQKVGIIQAILPQPELLVLDEPLSGLDFSAQQELLLILDELKERGTSILLTYHEAPIFEEVVDQAYYIKDGQLTEEKLVEKDAVKVIEVKGLTDIDVQEWNELINKERRENSLLLYVNSENSDQILSRILELQGSIEYVGNIDYKIE</sequence>
<dbReference type="Proteomes" id="UP000040453">
    <property type="component" value="Unassembled WGS sequence"/>
</dbReference>
<protein>
    <submittedName>
        <fullName evidence="5">Putative ABC transporter ATP-binding protein YxlF</fullName>
    </submittedName>
</protein>
<dbReference type="PANTHER" id="PTHR42939:SF1">
    <property type="entry name" value="ABC TRANSPORTER ATP-BINDING PROTEIN ALBC-RELATED"/>
    <property type="match status" value="1"/>
</dbReference>
<dbReference type="InterPro" id="IPR003593">
    <property type="entry name" value="AAA+_ATPase"/>
</dbReference>
<feature type="domain" description="ABC transporter" evidence="4">
    <location>
        <begin position="5"/>
        <end position="226"/>
    </location>
</feature>
<evidence type="ECO:0000259" key="4">
    <source>
        <dbReference type="PROSITE" id="PS50893"/>
    </source>
</evidence>
<organism evidence="5 6">
    <name type="scientific">Oceanobacillus oncorhynchi</name>
    <dbReference type="NCBI Taxonomy" id="545501"/>
    <lineage>
        <taxon>Bacteria</taxon>
        <taxon>Bacillati</taxon>
        <taxon>Bacillota</taxon>
        <taxon>Bacilli</taxon>
        <taxon>Bacillales</taxon>
        <taxon>Bacillaceae</taxon>
        <taxon>Oceanobacillus</taxon>
    </lineage>
</organism>
<dbReference type="InterPro" id="IPR051782">
    <property type="entry name" value="ABC_Transporter_VariousFunc"/>
</dbReference>
<evidence type="ECO:0000256" key="3">
    <source>
        <dbReference type="ARBA" id="ARBA00022840"/>
    </source>
</evidence>
<dbReference type="STRING" id="545501.BN997_01278"/>
<keyword evidence="3 5" id="KW-0067">ATP-binding</keyword>
<dbReference type="Pfam" id="PF00005">
    <property type="entry name" value="ABC_tran"/>
    <property type="match status" value="1"/>
</dbReference>
<keyword evidence="6" id="KW-1185">Reference proteome</keyword>